<evidence type="ECO:0000256" key="2">
    <source>
        <dbReference type="SAM" id="SignalP"/>
    </source>
</evidence>
<keyword evidence="4" id="KW-1185">Reference proteome</keyword>
<accession>A0A2T7PDV5</accession>
<reference evidence="3 4" key="1">
    <citation type="submission" date="2018-04" db="EMBL/GenBank/DDBJ databases">
        <title>The genome of golden apple snail Pomacea canaliculata provides insight into stress tolerance and invasive adaptation.</title>
        <authorList>
            <person name="Liu C."/>
            <person name="Liu B."/>
            <person name="Ren Y."/>
            <person name="Zhang Y."/>
            <person name="Wang H."/>
            <person name="Li S."/>
            <person name="Jiang F."/>
            <person name="Yin L."/>
            <person name="Zhang G."/>
            <person name="Qian W."/>
            <person name="Fan W."/>
        </authorList>
    </citation>
    <scope>NUCLEOTIDE SEQUENCE [LARGE SCALE GENOMIC DNA]</scope>
    <source>
        <strain evidence="3">SZHN2017</strain>
        <tissue evidence="3">Muscle</tissue>
    </source>
</reference>
<sequence length="307" mass="33120">MKYLALLVLVVVALTSVEAGRGRGGRGGRGGQEGRRGHGGHHGGCHRWTRDNPRGEYFLWTVSSTQENGLLRTEEVEAFAPAGNNTVYKWSRLRGNRPMGQGPIKILYDYSVSPPIVAYGVFARRRSLCVILTPDVDTYDDLLSSLRGLNLSNVQLADNNDDVRVNVAAVEMSNTSGVSAAARSMCQGYCGSRDVTYYSVEAVSPDDDDDDDDDAPTPLLRLWLFELGRGARSPSAAFRNCSSSDASHAGCSASSAASRPLQIVGPGAREDKIDDKADFSGESETKACSCTDEEARELPTGFQHSFT</sequence>
<proteinExistence type="predicted"/>
<dbReference type="Proteomes" id="UP000245119">
    <property type="component" value="Linkage Group LG4"/>
</dbReference>
<feature type="signal peptide" evidence="2">
    <location>
        <begin position="1"/>
        <end position="19"/>
    </location>
</feature>
<name>A0A2T7PDV5_POMCA</name>
<evidence type="ECO:0000313" key="4">
    <source>
        <dbReference type="Proteomes" id="UP000245119"/>
    </source>
</evidence>
<evidence type="ECO:0000313" key="3">
    <source>
        <dbReference type="EMBL" id="PVD31602.1"/>
    </source>
</evidence>
<organism evidence="3 4">
    <name type="scientific">Pomacea canaliculata</name>
    <name type="common">Golden apple snail</name>
    <dbReference type="NCBI Taxonomy" id="400727"/>
    <lineage>
        <taxon>Eukaryota</taxon>
        <taxon>Metazoa</taxon>
        <taxon>Spiralia</taxon>
        <taxon>Lophotrochozoa</taxon>
        <taxon>Mollusca</taxon>
        <taxon>Gastropoda</taxon>
        <taxon>Caenogastropoda</taxon>
        <taxon>Architaenioglossa</taxon>
        <taxon>Ampullarioidea</taxon>
        <taxon>Ampullariidae</taxon>
        <taxon>Pomacea</taxon>
    </lineage>
</organism>
<comment type="caution">
    <text evidence="3">The sequence shown here is derived from an EMBL/GenBank/DDBJ whole genome shotgun (WGS) entry which is preliminary data.</text>
</comment>
<protein>
    <submittedName>
        <fullName evidence="3">Uncharacterized protein</fullName>
    </submittedName>
</protein>
<feature type="compositionally biased region" description="Basic and acidic residues" evidence="1">
    <location>
        <begin position="268"/>
        <end position="285"/>
    </location>
</feature>
<keyword evidence="2" id="KW-0732">Signal</keyword>
<feature type="region of interest" description="Disordered" evidence="1">
    <location>
        <begin position="263"/>
        <end position="307"/>
    </location>
</feature>
<feature type="chain" id="PRO_5015501072" evidence="2">
    <location>
        <begin position="20"/>
        <end position="307"/>
    </location>
</feature>
<feature type="compositionally biased region" description="Basic residues" evidence="1">
    <location>
        <begin position="37"/>
        <end position="47"/>
    </location>
</feature>
<dbReference type="AlphaFoldDB" id="A0A2T7PDV5"/>
<dbReference type="EMBL" id="PZQS01000004">
    <property type="protein sequence ID" value="PVD31602.1"/>
    <property type="molecule type" value="Genomic_DNA"/>
</dbReference>
<gene>
    <name evidence="3" type="ORF">C0Q70_07017</name>
</gene>
<evidence type="ECO:0000256" key="1">
    <source>
        <dbReference type="SAM" id="MobiDB-lite"/>
    </source>
</evidence>
<feature type="region of interest" description="Disordered" evidence="1">
    <location>
        <begin position="21"/>
        <end position="48"/>
    </location>
</feature>